<feature type="compositionally biased region" description="Basic and acidic residues" evidence="4">
    <location>
        <begin position="2355"/>
        <end position="2373"/>
    </location>
</feature>
<dbReference type="Pfam" id="PF13432">
    <property type="entry name" value="TPR_16"/>
    <property type="match status" value="3"/>
</dbReference>
<dbReference type="Pfam" id="PF13174">
    <property type="entry name" value="TPR_6"/>
    <property type="match status" value="1"/>
</dbReference>
<evidence type="ECO:0000256" key="4">
    <source>
        <dbReference type="SAM" id="MobiDB-lite"/>
    </source>
</evidence>
<evidence type="ECO:0000313" key="8">
    <source>
        <dbReference type="Proteomes" id="UP000317178"/>
    </source>
</evidence>
<dbReference type="KEGG" id="plon:Pla110_08660"/>
<name>A0A518CIW7_9PLAN</name>
<feature type="compositionally biased region" description="Basic and acidic residues" evidence="4">
    <location>
        <begin position="2201"/>
        <end position="2210"/>
    </location>
</feature>
<feature type="repeat" description="TPR" evidence="3">
    <location>
        <begin position="147"/>
        <end position="180"/>
    </location>
</feature>
<gene>
    <name evidence="7" type="ORF">Pla110_08660</name>
</gene>
<sequence length="3601" mass="413639">MPVLNRLIRVTPLRFSCSQLTAIVFSTALFLSLTSCGVPARSFLIAEEPPVEELSEEEQRQNLIMERYLSILERNPQQGTAFSRIYSMYVEQGRLDEFVESYQDKVEQNPEDGAAWKVLGLIESQRGQEAEASKAYEKAEELRPEDASASYYLGQSLLLQGQQAAAVEAFERAIKRNPPANELLEVYQSLGKVYQRMQETEKALEVWKRLDEEFPNSQRVQEQIAITLVEESEFEEALKRYQQMEKETTDDYRKVTYGIKVAEMQLKLAQREEALAQFETLMNNLNPSSWLYRQVRDRIENIFLRNSDQAGLAAYYEQWLEKNPRDIDAMARLSQVHFQQDREEDSEKMLRKAIELAPSDTDLRNRLISQLIQSRENEAAIAEYKKLNEIEPNNPETIRDWGFLIVLDRSQKKAERQAAATAVWEQILKERSDDPVIVSQVADWHREAEMEDKAIALYKKAIELAPENVQYREYLGEYYHQLERKEEALATWKELVAGENRTTRNLIRLAEVLRGFGYQEEGLAYMEEACQDDVEYADRLNYSRMLMEDEQAEPALAQLDLALPLAENDEERHNILRERIRVFQVAETLVEKRTQLQKELEDEANQTSEKWTRLALYYEAEGNADESYNAVREALKYDDLKLPTLVSAARIAETVGDLGGAVTIQERMLTLDRKSRPDYLRQLSQLELQLGHPEKAIDYAQQLIAASPGSVEGYLFYANLCFELGREDEGFKTLRKAVRLNPNDQETLFALAGALSRHYRSEDAIELYWNAFDKADDLDTQIQVMGQLTSLYQRMGKFEELVERVKSKQQSQEGQREINMVLAFAYKSVNDFQNAREILEGLLEAETPDPRILEELVDIAESANEMELAIRYMTQLKEVVPSERNEFRLLQMQLKNGDIEQLDLILTQLTVGNPDLDEIHQMIDSLIERKDFNAALEVTRKMRPSHKADWELQLKEILLLLALDQTGEAQELVSDFVELDLPDMEYSQGTAKQIEQRKKTYQQRGISEEFRDYTVYQRLNRLMQQPSAIEALVQAWKQNQNSSNYALGMSVMFTRSSGGVSRLFDNNFQTYGNARVLAIQWLAAAYDAEKRDELLSKFEKKWESEPNNFQAIWNRLCLVTLQEDNTAALKFAAQYIDRPEIEFAQFCVSKLHEMSPIINNNRRISYTALGNTSQIQTSEVSFKPVLTDAQLDLLVKSYERLMKEQKGASVHYQQQLIAQLKKHDREEQADEIYQEMYASVNTPQEIQSLLSIEIQNQKYDKSLELMERLVEGLKQNKKDQSWQRYYDSLGQFFPQLMLTLKTEKKMDEFHQLFEIALDLYSDSSGQPNQQAHNPFRMPISQVGSMSQTQSVAVMIQMNQFEHREIKYPIANEILPYAPIQAFYNFFFQCSSEPEQVEKLIATVEKKMAAAAPEQQVYYRLVASSFQWWNNKPESALDELLAAIEQMPEVSYEMREQLAQLYISENEFETALQWLDKSEPDNIKDLQKRELAALDIAISGGIEERARVAAERLSSMRLDFNTQLELSRKMKTLGMEELAAVTLKRSRQQAGSNSNNLFQLMTRYQTHNPEIASEIAMQILQNTTLGNQRNSNQDVYRQQAVRILQSQNRLAPLIEETEEKLKASPKSIEIMEHLQVYLEASGKRQRSAEIEEQILKLKPLTKEELVERAERAANAGQYNQSIKLFEQVFKESPEIIGHRFYSMGRAFREANQLQELVDLLEGVELKSKIHSNDISNLMQQFRPRNNTEGDAAAKQAVRLIAIFWDSLKNERLTLLNSLASIQQKEEFWQNKQLKKYLQEAFLPNDVTTVRQNTNYELQQIHLQNYDKEGKTTSLYSHLLNSFEDKKEMLAFRDKVAEKVGENDFWINGKLVLCLLDVKLGRTEDAKKDLDEIKESSVSLPDHIKRFVAQVLEESPELRDDAISIYEELVANPTGNNNSDFRYRPENRLLHLYLENGQKSKGVQLLVKELNRPMDHSSNADYQTSREISRLQEIANQFEELDMKFEAYVLNQRMLMNTSKLERASRYLGSTFVNRLQEKQAKLLLTMESEQVQKSLESDYILALAGQRKSDFPFLVEQILATNLDESGDMELSNPFLDQLTESLDPKSDSKSMNIQGIKEKATRKDRIAATRKVLEIFNEYLKTNELEQPEEPTWLLARLLLQTLDPKFSVKTADLEILQNYLAAISVSDKKPGLENTSDENIESKKSDEETVSERSINLRTDQKKQVIFSCWVLAEALWKDETSLEQGDALSESALNNIRKMISLSGENSISETDREAWLMSLLRSRGAEYLRRGNKEAAEKDWREVLDLLISASMKLRSNVLEVLINPRSAIPTVASSPKLIAKSQSIQIGSQNKTEKEEKAEGKSEKKNTPKPLEYDRFEKVFSLALLMAREGMPELSLEAVGKAIDNGIPLYKGDAIVYYGNTNWSRIERLTLMTEGVLYDKLVELEGLWREQGVPLADIYRLYLSIIFPASEPEEMYVCHQLPIQLPSSNTAMSGKNPHLVFPSFQYDNEDSNNQEKSGSAQDAHAEVSHDAETHTGNGWSKVHGKEYDARSLMQRTLLLSVEMDSTEQFKEVLNEKLSVESQELAIRTILLELATVQDQFEQVGQQLDLITPLLEEKLSTKDVRKLCSVLVPLIQASKEVDKVIPIYEAAIDSLETQHSPEPASSALEILGNYYIEQNELPKLLEAFSKLMKHQQNVRQGTVNSQFGIQTYSLSSGVARMFATILKHTDIDTSMEYLAVLYDAGNGRVSGLRETLTRLYYKLKQLSPEERYPLLHDWVFVDGKPNADLRHFSEFMPADFPPGRFMKVTTDDSDHEITVTHNTSNVFDTTQLLWESALEIGKDQELLAEFQALSNNHREINFQNYLLGLYQNPQSKQVYFETLRTEMQEQLLNQRNLLTPEMMAIAMDALVQSELHEEAKELIDVFRVASSRPSAANRENLVRSNAFQWEHAKLKQPAYQHSTETALPYWVSTTQFHFAPSLEGAFDAAFYGQNEYIKHEASSGDSFIFFKYPLTGDFEFSMETLNDRWSEGHFAYGGLTYQLELGSSGEIWGMGRQGGAILSTNTLERAVFNEFKLKVTADNVKMFMNDEEFSNEDHPSQTSPWIGLFSEDAVRSYFRNLKLTGDITIPDQVDLVGPSGMRGWVGSWLQEEVENVVPDYPDARESNRLIPDEIWVNQNGVLTGKQSSTKISHATMQSYLYYHRPLLDKDVVTYEFFYEKGKIDAHPALGRMAFLIEPDEVRLHWIIQENETHWSGLEYDNSAALKEGEQLTDKIPLKEGEWNQLRFELNEGKIRLTLNHEPIVEIVNEQEGIPHFGFFHYKNLTELKARNIVLTGDWPESLTAEEVLKMMTTYGSKLASPDDAAQQATPVASLIPEEIIFDHVEDILNQSRQRDPEAAYLFLKKWVVPNVEHDTFRLYPAVVGMKRGKETSSTEEVNSVRYLDAPVFDLIEQAELTGKLNELINEANSLTMETPNQKISQTGFLILSELSRDNAEAIDKLLPQFLTELDALTDPEFFWNQWPGVVVYKALKEQGTYAPELEQLAKAIEAVGSPSGHNEFSVMRDPVRWNEAWDHVTSEDASAEETSAEEAEAVSEQK</sequence>
<proteinExistence type="predicted"/>
<feature type="repeat" description="TPR" evidence="3">
    <location>
        <begin position="113"/>
        <end position="146"/>
    </location>
</feature>
<evidence type="ECO:0000313" key="7">
    <source>
        <dbReference type="EMBL" id="QDU79161.1"/>
    </source>
</evidence>
<evidence type="ECO:0000259" key="5">
    <source>
        <dbReference type="Pfam" id="PF07619"/>
    </source>
</evidence>
<dbReference type="RefSeq" id="WP_231742910.1">
    <property type="nucleotide sequence ID" value="NZ_CP036281.1"/>
</dbReference>
<dbReference type="Pfam" id="PF20407">
    <property type="entry name" value="DUF1583_N"/>
    <property type="match status" value="1"/>
</dbReference>
<dbReference type="PANTHER" id="PTHR45586:SF1">
    <property type="entry name" value="LIPOPOLYSACCHARIDE ASSEMBLY PROTEIN B"/>
    <property type="match status" value="1"/>
</dbReference>
<feature type="domain" description="DUF1583" evidence="6">
    <location>
        <begin position="3198"/>
        <end position="3343"/>
    </location>
</feature>
<feature type="domain" description="DUF1581" evidence="5">
    <location>
        <begin position="3081"/>
        <end position="3155"/>
    </location>
</feature>
<feature type="repeat" description="TPR" evidence="3">
    <location>
        <begin position="184"/>
        <end position="217"/>
    </location>
</feature>
<protein>
    <submittedName>
        <fullName evidence="7">Tetratricopeptide repeat protein</fullName>
    </submittedName>
</protein>
<dbReference type="Proteomes" id="UP000317178">
    <property type="component" value="Chromosome"/>
</dbReference>
<feature type="repeat" description="TPR" evidence="3">
    <location>
        <begin position="327"/>
        <end position="360"/>
    </location>
</feature>
<feature type="compositionally biased region" description="Basic and acidic residues" evidence="4">
    <location>
        <begin position="2527"/>
        <end position="2537"/>
    </location>
</feature>
<organism evidence="7 8">
    <name type="scientific">Polystyrenella longa</name>
    <dbReference type="NCBI Taxonomy" id="2528007"/>
    <lineage>
        <taxon>Bacteria</taxon>
        <taxon>Pseudomonadati</taxon>
        <taxon>Planctomycetota</taxon>
        <taxon>Planctomycetia</taxon>
        <taxon>Planctomycetales</taxon>
        <taxon>Planctomycetaceae</taxon>
        <taxon>Polystyrenella</taxon>
    </lineage>
</organism>
<dbReference type="InterPro" id="IPR011990">
    <property type="entry name" value="TPR-like_helical_dom_sf"/>
</dbReference>
<keyword evidence="8" id="KW-1185">Reference proteome</keyword>
<evidence type="ECO:0000256" key="1">
    <source>
        <dbReference type="ARBA" id="ARBA00022737"/>
    </source>
</evidence>
<dbReference type="InterPro" id="IPR022660">
    <property type="entry name" value="DUF1581"/>
</dbReference>
<feature type="compositionally biased region" description="Acidic residues" evidence="4">
    <location>
        <begin position="3584"/>
        <end position="3601"/>
    </location>
</feature>
<accession>A0A518CIW7</accession>
<feature type="repeat" description="TPR" evidence="3">
    <location>
        <begin position="435"/>
        <end position="468"/>
    </location>
</feature>
<dbReference type="SMART" id="SM00028">
    <property type="entry name" value="TPR"/>
    <property type="match status" value="12"/>
</dbReference>
<reference evidence="7 8" key="1">
    <citation type="submission" date="2019-02" db="EMBL/GenBank/DDBJ databases">
        <title>Deep-cultivation of Planctomycetes and their phenomic and genomic characterization uncovers novel biology.</title>
        <authorList>
            <person name="Wiegand S."/>
            <person name="Jogler M."/>
            <person name="Boedeker C."/>
            <person name="Pinto D."/>
            <person name="Vollmers J."/>
            <person name="Rivas-Marin E."/>
            <person name="Kohn T."/>
            <person name="Peeters S.H."/>
            <person name="Heuer A."/>
            <person name="Rast P."/>
            <person name="Oberbeckmann S."/>
            <person name="Bunk B."/>
            <person name="Jeske O."/>
            <person name="Meyerdierks A."/>
            <person name="Storesund J.E."/>
            <person name="Kallscheuer N."/>
            <person name="Luecker S."/>
            <person name="Lage O.M."/>
            <person name="Pohl T."/>
            <person name="Merkel B.J."/>
            <person name="Hornburger P."/>
            <person name="Mueller R.-W."/>
            <person name="Bruemmer F."/>
            <person name="Labrenz M."/>
            <person name="Spormann A.M."/>
            <person name="Op den Camp H."/>
            <person name="Overmann J."/>
            <person name="Amann R."/>
            <person name="Jetten M.S.M."/>
            <person name="Mascher T."/>
            <person name="Medema M.H."/>
            <person name="Devos D.P."/>
            <person name="Kaster A.-K."/>
            <person name="Ovreas L."/>
            <person name="Rohde M."/>
            <person name="Galperin M.Y."/>
            <person name="Jogler C."/>
        </authorList>
    </citation>
    <scope>NUCLEOTIDE SEQUENCE [LARGE SCALE GENOMIC DNA]</scope>
    <source>
        <strain evidence="7 8">Pla110</strain>
    </source>
</reference>
<dbReference type="PANTHER" id="PTHR45586">
    <property type="entry name" value="TPR REPEAT-CONTAINING PROTEIN PA4667"/>
    <property type="match status" value="1"/>
</dbReference>
<keyword evidence="2 3" id="KW-0802">TPR repeat</keyword>
<dbReference type="Pfam" id="PF07619">
    <property type="entry name" value="DUF1581"/>
    <property type="match status" value="1"/>
</dbReference>
<evidence type="ECO:0000259" key="6">
    <source>
        <dbReference type="Pfam" id="PF20407"/>
    </source>
</evidence>
<evidence type="ECO:0000256" key="3">
    <source>
        <dbReference type="PROSITE-ProRule" id="PRU00339"/>
    </source>
</evidence>
<dbReference type="EMBL" id="CP036281">
    <property type="protein sequence ID" value="QDU79161.1"/>
    <property type="molecule type" value="Genomic_DNA"/>
</dbReference>
<dbReference type="SUPFAM" id="SSF48452">
    <property type="entry name" value="TPR-like"/>
    <property type="match status" value="5"/>
</dbReference>
<feature type="region of interest" description="Disordered" evidence="4">
    <location>
        <begin position="3579"/>
        <end position="3601"/>
    </location>
</feature>
<feature type="region of interest" description="Disordered" evidence="4">
    <location>
        <begin position="2507"/>
        <end position="2546"/>
    </location>
</feature>
<feature type="region of interest" description="Disordered" evidence="4">
    <location>
        <begin position="2347"/>
        <end position="2373"/>
    </location>
</feature>
<dbReference type="InterPro" id="IPR046518">
    <property type="entry name" value="DUF1583_N"/>
</dbReference>
<keyword evidence="1" id="KW-0677">Repeat</keyword>
<dbReference type="Pfam" id="PF13181">
    <property type="entry name" value="TPR_8"/>
    <property type="match status" value="1"/>
</dbReference>
<dbReference type="InterPro" id="IPR051012">
    <property type="entry name" value="CellSynth/LPSAsmb/PSIAsmb"/>
</dbReference>
<dbReference type="PROSITE" id="PS50005">
    <property type="entry name" value="TPR"/>
    <property type="match status" value="6"/>
</dbReference>
<evidence type="ECO:0000256" key="2">
    <source>
        <dbReference type="ARBA" id="ARBA00022803"/>
    </source>
</evidence>
<dbReference type="Gene3D" id="1.25.40.10">
    <property type="entry name" value="Tetratricopeptide repeat domain"/>
    <property type="match status" value="6"/>
</dbReference>
<feature type="region of interest" description="Disordered" evidence="4">
    <location>
        <begin position="2191"/>
        <end position="2210"/>
    </location>
</feature>
<dbReference type="InterPro" id="IPR019734">
    <property type="entry name" value="TPR_rpt"/>
</dbReference>
<feature type="repeat" description="TPR" evidence="3">
    <location>
        <begin position="711"/>
        <end position="744"/>
    </location>
</feature>